<reference evidence="1" key="1">
    <citation type="submission" date="2014-09" db="EMBL/GenBank/DDBJ databases">
        <authorList>
            <person name="Magalhaes I.L.F."/>
            <person name="Oliveira U."/>
            <person name="Santos F.R."/>
            <person name="Vidigal T.H.D.A."/>
            <person name="Brescovit A.D."/>
            <person name="Santos A.J."/>
        </authorList>
    </citation>
    <scope>NUCLEOTIDE SEQUENCE</scope>
    <source>
        <tissue evidence="1">Shoot tissue taken approximately 20 cm above the soil surface</tissue>
    </source>
</reference>
<organism evidence="1">
    <name type="scientific">Arundo donax</name>
    <name type="common">Giant reed</name>
    <name type="synonym">Donax arundinaceus</name>
    <dbReference type="NCBI Taxonomy" id="35708"/>
    <lineage>
        <taxon>Eukaryota</taxon>
        <taxon>Viridiplantae</taxon>
        <taxon>Streptophyta</taxon>
        <taxon>Embryophyta</taxon>
        <taxon>Tracheophyta</taxon>
        <taxon>Spermatophyta</taxon>
        <taxon>Magnoliopsida</taxon>
        <taxon>Liliopsida</taxon>
        <taxon>Poales</taxon>
        <taxon>Poaceae</taxon>
        <taxon>PACMAD clade</taxon>
        <taxon>Arundinoideae</taxon>
        <taxon>Arundineae</taxon>
        <taxon>Arundo</taxon>
    </lineage>
</organism>
<protein>
    <submittedName>
        <fullName evidence="1">Uncharacterized protein</fullName>
    </submittedName>
</protein>
<name>A0A0A9HI42_ARUDO</name>
<sequence length="61" mass="7179">MPMHTRANKHMQKSNAWEQDVIHQHFSILTRPAPKQLNYHNAQLLSITMLGSDHLKFLNMQ</sequence>
<dbReference type="EMBL" id="GBRH01162412">
    <property type="protein sequence ID" value="JAE35484.1"/>
    <property type="molecule type" value="Transcribed_RNA"/>
</dbReference>
<accession>A0A0A9HI42</accession>
<evidence type="ECO:0000313" key="1">
    <source>
        <dbReference type="EMBL" id="JAE35484.1"/>
    </source>
</evidence>
<dbReference type="AlphaFoldDB" id="A0A0A9HI42"/>
<proteinExistence type="predicted"/>
<reference evidence="1" key="2">
    <citation type="journal article" date="2015" name="Data Brief">
        <title>Shoot transcriptome of the giant reed, Arundo donax.</title>
        <authorList>
            <person name="Barrero R.A."/>
            <person name="Guerrero F.D."/>
            <person name="Moolhuijzen P."/>
            <person name="Goolsby J.A."/>
            <person name="Tidwell J."/>
            <person name="Bellgard S.E."/>
            <person name="Bellgard M.I."/>
        </authorList>
    </citation>
    <scope>NUCLEOTIDE SEQUENCE</scope>
    <source>
        <tissue evidence="1">Shoot tissue taken approximately 20 cm above the soil surface</tissue>
    </source>
</reference>